<feature type="domain" description="Tail sheath protein Gp18-like" evidence="5">
    <location>
        <begin position="34"/>
        <end position="89"/>
    </location>
</feature>
<dbReference type="Pfam" id="PF17482">
    <property type="entry name" value="Phage_sheath_1C"/>
    <property type="match status" value="1"/>
</dbReference>
<dbReference type="InterPro" id="IPR054564">
    <property type="entry name" value="Gp18_domIII_N"/>
</dbReference>
<dbReference type="InterPro" id="IPR020287">
    <property type="entry name" value="Tail_sheath_C"/>
</dbReference>
<evidence type="ECO:0000313" key="6">
    <source>
        <dbReference type="EMBL" id="RHK04810.1"/>
    </source>
</evidence>
<gene>
    <name evidence="6" type="ORF">DW084_15465</name>
</gene>
<dbReference type="AlphaFoldDB" id="A0A415EP35"/>
<evidence type="ECO:0000259" key="2">
    <source>
        <dbReference type="Pfam" id="PF04984"/>
    </source>
</evidence>
<dbReference type="Pfam" id="PF17481">
    <property type="entry name" value="Phage_sheath_domII"/>
    <property type="match status" value="1"/>
</dbReference>
<organism evidence="6 7">
    <name type="scientific">Enterococcus casseliflavus</name>
    <name type="common">Enterococcus flavescens</name>
    <dbReference type="NCBI Taxonomy" id="37734"/>
    <lineage>
        <taxon>Bacteria</taxon>
        <taxon>Bacillati</taxon>
        <taxon>Bacillota</taxon>
        <taxon>Bacilli</taxon>
        <taxon>Lactobacillales</taxon>
        <taxon>Enterococcaceae</taxon>
        <taxon>Enterococcus</taxon>
    </lineage>
</organism>
<proteinExistence type="inferred from homology"/>
<sequence length="434" mass="46508">MAGGTWTTQNKVRPGAYINVRSNGGIGAAESISGVTALPLVLDFGPEEEVVTITAASDLTAFGYDLNDPQMLLLREALKQAATVLVYRVSSGGKAAATEGDLSITARYGGIRGNAISVVSKDNVNVTGAYDVETYLAGRLVDRQTAKTIEELTANRVVDFSGSGELTAFSVVLENGSNTAATVNNYMTFFSKIQLFDFNTLALPVQDSVTKTAGVSFINRMRNEEGKKCQLVVAGHAANNEAVINVKNGVILSDGTHISAEQATAWVAGASAAAGVATSLTYKKYDSAVDVTQRLLNTEIIEALEKGEFVFTEQRGEVVIEQDINSLTSFTAEKSKEFSKNRVLRCLDDIANNSKKAFEDNFIGQINNDQDGRELFKADRINYFNALQGAGAITGFSADDLEISAGIEKDSIVLNVQVQPVDAMEKLYMTVEVL</sequence>
<dbReference type="Gene3D" id="2.60.40.4290">
    <property type="match status" value="1"/>
</dbReference>
<dbReference type="Pfam" id="PF22671">
    <property type="entry name" value="Gp18_domIII_N"/>
    <property type="match status" value="1"/>
</dbReference>
<comment type="similarity">
    <text evidence="1">Belongs to the myoviridae tail sheath protein family.</text>
</comment>
<dbReference type="Gene3D" id="3.30.360.90">
    <property type="match status" value="1"/>
</dbReference>
<dbReference type="Gene3D" id="3.40.50.11790">
    <property type="match status" value="1"/>
</dbReference>
<feature type="domain" description="Tail sheath protein subtilisin-like" evidence="2">
    <location>
        <begin position="180"/>
        <end position="326"/>
    </location>
</feature>
<reference evidence="6 7" key="1">
    <citation type="submission" date="2018-08" db="EMBL/GenBank/DDBJ databases">
        <title>A genome reference for cultivated species of the human gut microbiota.</title>
        <authorList>
            <person name="Zou Y."/>
            <person name="Xue W."/>
            <person name="Luo G."/>
        </authorList>
    </citation>
    <scope>NUCLEOTIDE SEQUENCE [LARGE SCALE GENOMIC DNA]</scope>
    <source>
        <strain evidence="6 7">AF48-16</strain>
    </source>
</reference>
<feature type="domain" description="Phage tail sheath protein-like beta-sandwich" evidence="3">
    <location>
        <begin position="92"/>
        <end position="177"/>
    </location>
</feature>
<evidence type="ECO:0000259" key="5">
    <source>
        <dbReference type="Pfam" id="PF22671"/>
    </source>
</evidence>
<dbReference type="InterPro" id="IPR035089">
    <property type="entry name" value="Phage_sheath_subtilisin"/>
</dbReference>
<feature type="domain" description="Tail sheath protein C-terminal" evidence="4">
    <location>
        <begin position="333"/>
        <end position="433"/>
    </location>
</feature>
<evidence type="ECO:0000259" key="3">
    <source>
        <dbReference type="Pfam" id="PF17481"/>
    </source>
</evidence>
<dbReference type="Gene3D" id="3.30.1490.360">
    <property type="match status" value="1"/>
</dbReference>
<accession>A0A415EP35</accession>
<protein>
    <submittedName>
        <fullName evidence="6">Phage tail sheath protein</fullName>
    </submittedName>
</protein>
<dbReference type="InterPro" id="IPR035326">
    <property type="entry name" value="Beta_sandwich_Seath"/>
</dbReference>
<evidence type="ECO:0000256" key="1">
    <source>
        <dbReference type="ARBA" id="ARBA00008005"/>
    </source>
</evidence>
<dbReference type="Proteomes" id="UP000286288">
    <property type="component" value="Unassembled WGS sequence"/>
</dbReference>
<evidence type="ECO:0000313" key="7">
    <source>
        <dbReference type="Proteomes" id="UP000286288"/>
    </source>
</evidence>
<dbReference type="EMBL" id="QRMZ01000025">
    <property type="protein sequence ID" value="RHK04810.1"/>
    <property type="molecule type" value="Genomic_DNA"/>
</dbReference>
<dbReference type="Pfam" id="PF04984">
    <property type="entry name" value="Phage_sheath_1"/>
    <property type="match status" value="1"/>
</dbReference>
<name>A0A415EP35_ENTCA</name>
<comment type="caution">
    <text evidence="6">The sequence shown here is derived from an EMBL/GenBank/DDBJ whole genome shotgun (WGS) entry which is preliminary data.</text>
</comment>
<evidence type="ECO:0000259" key="4">
    <source>
        <dbReference type="Pfam" id="PF17482"/>
    </source>
</evidence>
<dbReference type="Gene3D" id="3.30.1370.220">
    <property type="match status" value="1"/>
</dbReference>